<evidence type="ECO:0000313" key="1">
    <source>
        <dbReference type="EMBL" id="GBN60125.1"/>
    </source>
</evidence>
<accession>A0A4Y2Q7G4</accession>
<gene>
    <name evidence="1" type="ORF">AVEN_2408_1</name>
</gene>
<dbReference type="InterPro" id="IPR036134">
    <property type="entry name" value="Crypto/Photolyase_FAD-like_sf"/>
</dbReference>
<organism evidence="1 2">
    <name type="scientific">Araneus ventricosus</name>
    <name type="common">Orbweaver spider</name>
    <name type="synonym">Epeira ventricosa</name>
    <dbReference type="NCBI Taxonomy" id="182803"/>
    <lineage>
        <taxon>Eukaryota</taxon>
        <taxon>Metazoa</taxon>
        <taxon>Ecdysozoa</taxon>
        <taxon>Arthropoda</taxon>
        <taxon>Chelicerata</taxon>
        <taxon>Arachnida</taxon>
        <taxon>Araneae</taxon>
        <taxon>Araneomorphae</taxon>
        <taxon>Entelegynae</taxon>
        <taxon>Araneoidea</taxon>
        <taxon>Araneidae</taxon>
        <taxon>Araneus</taxon>
    </lineage>
</organism>
<sequence>MASFHNLEGINTYRVKEWSWPAFPLSSLQESSQGWRSWNARQYCKINLLRDIDSAQNQLLNCPPSHSFSKTNFLRVRVFHFVEYEWRKCRKVFITYQVDKQCSLCRAGCQWFHGALTRKVMRLVIFDRI</sequence>
<evidence type="ECO:0000313" key="2">
    <source>
        <dbReference type="Proteomes" id="UP000499080"/>
    </source>
</evidence>
<dbReference type="EMBL" id="BGPR01013321">
    <property type="protein sequence ID" value="GBN60125.1"/>
    <property type="molecule type" value="Genomic_DNA"/>
</dbReference>
<keyword evidence="2" id="KW-1185">Reference proteome</keyword>
<name>A0A4Y2Q7G4_ARAVE</name>
<proteinExistence type="predicted"/>
<reference evidence="1 2" key="1">
    <citation type="journal article" date="2019" name="Sci. Rep.">
        <title>Orb-weaving spider Araneus ventricosus genome elucidates the spidroin gene catalogue.</title>
        <authorList>
            <person name="Kono N."/>
            <person name="Nakamura H."/>
            <person name="Ohtoshi R."/>
            <person name="Moran D.A.P."/>
            <person name="Shinohara A."/>
            <person name="Yoshida Y."/>
            <person name="Fujiwara M."/>
            <person name="Mori M."/>
            <person name="Tomita M."/>
            <person name="Arakawa K."/>
        </authorList>
    </citation>
    <scope>NUCLEOTIDE SEQUENCE [LARGE SCALE GENOMIC DNA]</scope>
</reference>
<comment type="caution">
    <text evidence="1">The sequence shown here is derived from an EMBL/GenBank/DDBJ whole genome shotgun (WGS) entry which is preliminary data.</text>
</comment>
<dbReference type="Proteomes" id="UP000499080">
    <property type="component" value="Unassembled WGS sequence"/>
</dbReference>
<dbReference type="SUPFAM" id="SSF48173">
    <property type="entry name" value="Cryptochrome/photolyase FAD-binding domain"/>
    <property type="match status" value="1"/>
</dbReference>
<protein>
    <submittedName>
        <fullName evidence="1">Uncharacterized protein</fullName>
    </submittedName>
</protein>
<dbReference type="AlphaFoldDB" id="A0A4Y2Q7G4"/>